<dbReference type="AlphaFoldDB" id="A0A8J4Y1Q1"/>
<comment type="caution">
    <text evidence="2">The sequence shown here is derived from an EMBL/GenBank/DDBJ whole genome shotgun (WGS) entry which is preliminary data.</text>
</comment>
<feature type="region of interest" description="Disordered" evidence="1">
    <location>
        <begin position="103"/>
        <end position="137"/>
    </location>
</feature>
<proteinExistence type="predicted"/>
<organism evidence="2 3">
    <name type="scientific">Chionoecetes opilio</name>
    <name type="common">Atlantic snow crab</name>
    <name type="synonym">Cancer opilio</name>
    <dbReference type="NCBI Taxonomy" id="41210"/>
    <lineage>
        <taxon>Eukaryota</taxon>
        <taxon>Metazoa</taxon>
        <taxon>Ecdysozoa</taxon>
        <taxon>Arthropoda</taxon>
        <taxon>Crustacea</taxon>
        <taxon>Multicrustacea</taxon>
        <taxon>Malacostraca</taxon>
        <taxon>Eumalacostraca</taxon>
        <taxon>Eucarida</taxon>
        <taxon>Decapoda</taxon>
        <taxon>Pleocyemata</taxon>
        <taxon>Brachyura</taxon>
        <taxon>Eubrachyura</taxon>
        <taxon>Majoidea</taxon>
        <taxon>Majidae</taxon>
        <taxon>Chionoecetes</taxon>
    </lineage>
</organism>
<dbReference type="Proteomes" id="UP000770661">
    <property type="component" value="Unassembled WGS sequence"/>
</dbReference>
<evidence type="ECO:0000313" key="3">
    <source>
        <dbReference type="Proteomes" id="UP000770661"/>
    </source>
</evidence>
<keyword evidence="3" id="KW-1185">Reference proteome</keyword>
<protein>
    <submittedName>
        <fullName evidence="2">Uncharacterized protein</fullName>
    </submittedName>
</protein>
<reference evidence="2" key="1">
    <citation type="submission" date="2020-07" db="EMBL/GenBank/DDBJ databases">
        <title>The High-quality genome of the commercially important snow crab, Chionoecetes opilio.</title>
        <authorList>
            <person name="Jeong J.-H."/>
            <person name="Ryu S."/>
        </authorList>
    </citation>
    <scope>NUCLEOTIDE SEQUENCE</scope>
    <source>
        <strain evidence="2">MADBK_172401_WGS</strain>
        <tissue evidence="2">Digestive gland</tissue>
    </source>
</reference>
<evidence type="ECO:0000313" key="2">
    <source>
        <dbReference type="EMBL" id="KAG0718452.1"/>
    </source>
</evidence>
<sequence length="172" mass="17953">MGKETAKEGPGGPPVVATPPVMSSRGSKSCCRGLGVAPTPPHCRRGTQSTYPHWGPHLAPSAKGLAGLLAGRFFVKSVQQFTVPRRRDLCLVHWISLPPPVPCGGDGERCSPDPPGGRPHAAPASGGERAKGCRRAPKIPASTFKTAPYPLPNMTGLLITSTYRDAGAPHLP</sequence>
<dbReference type="EMBL" id="JACEEZ010016057">
    <property type="protein sequence ID" value="KAG0718452.1"/>
    <property type="molecule type" value="Genomic_DNA"/>
</dbReference>
<gene>
    <name evidence="2" type="ORF">GWK47_052405</name>
</gene>
<evidence type="ECO:0000256" key="1">
    <source>
        <dbReference type="SAM" id="MobiDB-lite"/>
    </source>
</evidence>
<name>A0A8J4Y1Q1_CHIOP</name>
<feature type="region of interest" description="Disordered" evidence="1">
    <location>
        <begin position="1"/>
        <end position="23"/>
    </location>
</feature>
<accession>A0A8J4Y1Q1</accession>